<evidence type="ECO:0000313" key="2">
    <source>
        <dbReference type="EMBL" id="MED6124480.1"/>
    </source>
</evidence>
<organism evidence="2 3">
    <name type="scientific">Stylosanthes scabra</name>
    <dbReference type="NCBI Taxonomy" id="79078"/>
    <lineage>
        <taxon>Eukaryota</taxon>
        <taxon>Viridiplantae</taxon>
        <taxon>Streptophyta</taxon>
        <taxon>Embryophyta</taxon>
        <taxon>Tracheophyta</taxon>
        <taxon>Spermatophyta</taxon>
        <taxon>Magnoliopsida</taxon>
        <taxon>eudicotyledons</taxon>
        <taxon>Gunneridae</taxon>
        <taxon>Pentapetalae</taxon>
        <taxon>rosids</taxon>
        <taxon>fabids</taxon>
        <taxon>Fabales</taxon>
        <taxon>Fabaceae</taxon>
        <taxon>Papilionoideae</taxon>
        <taxon>50 kb inversion clade</taxon>
        <taxon>dalbergioids sensu lato</taxon>
        <taxon>Dalbergieae</taxon>
        <taxon>Pterocarpus clade</taxon>
        <taxon>Stylosanthes</taxon>
    </lineage>
</organism>
<comment type="caution">
    <text evidence="2">The sequence shown here is derived from an EMBL/GenBank/DDBJ whole genome shotgun (WGS) entry which is preliminary data.</text>
</comment>
<evidence type="ECO:0000256" key="1">
    <source>
        <dbReference type="SAM" id="MobiDB-lite"/>
    </source>
</evidence>
<accession>A0ABU6RKK2</accession>
<dbReference type="Proteomes" id="UP001341840">
    <property type="component" value="Unassembled WGS sequence"/>
</dbReference>
<sequence length="94" mass="10408">MRLEKRQDGLRRPEKRQNAIDGGVEVAVPSKSAAASRPLLLPWPSCFGSAGDLKTLARLTILDRPTPLFGKLWRAGWVARFATSVENQSTHCNH</sequence>
<dbReference type="EMBL" id="JASCZI010030716">
    <property type="protein sequence ID" value="MED6124480.1"/>
    <property type="molecule type" value="Genomic_DNA"/>
</dbReference>
<protein>
    <submittedName>
        <fullName evidence="2">Uncharacterized protein</fullName>
    </submittedName>
</protein>
<gene>
    <name evidence="2" type="ORF">PIB30_059283</name>
</gene>
<keyword evidence="3" id="KW-1185">Reference proteome</keyword>
<feature type="compositionally biased region" description="Basic and acidic residues" evidence="1">
    <location>
        <begin position="1"/>
        <end position="18"/>
    </location>
</feature>
<evidence type="ECO:0000313" key="3">
    <source>
        <dbReference type="Proteomes" id="UP001341840"/>
    </source>
</evidence>
<proteinExistence type="predicted"/>
<feature type="region of interest" description="Disordered" evidence="1">
    <location>
        <begin position="1"/>
        <end position="23"/>
    </location>
</feature>
<reference evidence="2 3" key="1">
    <citation type="journal article" date="2023" name="Plants (Basel)">
        <title>Bridging the Gap: Combining Genomics and Transcriptomics Approaches to Understand Stylosanthes scabra, an Orphan Legume from the Brazilian Caatinga.</title>
        <authorList>
            <person name="Ferreira-Neto J.R.C."/>
            <person name="da Silva M.D."/>
            <person name="Binneck E."/>
            <person name="de Melo N.F."/>
            <person name="da Silva R.H."/>
            <person name="de Melo A.L.T.M."/>
            <person name="Pandolfi V."/>
            <person name="Bustamante F.O."/>
            <person name="Brasileiro-Vidal A.C."/>
            <person name="Benko-Iseppon A.M."/>
        </authorList>
    </citation>
    <scope>NUCLEOTIDE SEQUENCE [LARGE SCALE GENOMIC DNA]</scope>
    <source>
        <tissue evidence="2">Leaves</tissue>
    </source>
</reference>
<name>A0ABU6RKK2_9FABA</name>